<evidence type="ECO:0000256" key="3">
    <source>
        <dbReference type="ARBA" id="ARBA00022723"/>
    </source>
</evidence>
<dbReference type="PROSITE" id="PS51007">
    <property type="entry name" value="CYTC"/>
    <property type="match status" value="1"/>
</dbReference>
<reference evidence="8 9" key="1">
    <citation type="submission" date="2017-10" db="EMBL/GenBank/DDBJ databases">
        <title>Massilia psychrophilum sp. nov., a novel purple-pigmented bacterium isolated from Tianshan glacier, Xinjiang Municipality, China.</title>
        <authorList>
            <person name="Wang H."/>
        </authorList>
    </citation>
    <scope>NUCLEOTIDE SEQUENCE [LARGE SCALE GENOMIC DNA]</scope>
    <source>
        <strain evidence="8 9">JCM 30074</strain>
    </source>
</reference>
<keyword evidence="3 6" id="KW-0479">Metal-binding</keyword>
<dbReference type="GO" id="GO:0009055">
    <property type="term" value="F:electron transfer activity"/>
    <property type="evidence" value="ECO:0007669"/>
    <property type="project" value="InterPro"/>
</dbReference>
<keyword evidence="9" id="KW-1185">Reference proteome</keyword>
<keyword evidence="4" id="KW-0560">Oxidoreductase</keyword>
<comment type="caution">
    <text evidence="8">The sequence shown here is derived from an EMBL/GenBank/DDBJ whole genome shotgun (WGS) entry which is preliminary data.</text>
</comment>
<gene>
    <name evidence="8" type="ORF">CR105_20350</name>
</gene>
<evidence type="ECO:0000259" key="7">
    <source>
        <dbReference type="PROSITE" id="PS51007"/>
    </source>
</evidence>
<dbReference type="InterPro" id="IPR051395">
    <property type="entry name" value="Cytochrome_c_Peroxidase/MauG"/>
</dbReference>
<evidence type="ECO:0000256" key="1">
    <source>
        <dbReference type="ARBA" id="ARBA00004196"/>
    </source>
</evidence>
<proteinExistence type="predicted"/>
<evidence type="ECO:0000256" key="5">
    <source>
        <dbReference type="ARBA" id="ARBA00023004"/>
    </source>
</evidence>
<evidence type="ECO:0000256" key="4">
    <source>
        <dbReference type="ARBA" id="ARBA00023002"/>
    </source>
</evidence>
<keyword evidence="5 6" id="KW-0408">Iron</keyword>
<evidence type="ECO:0000256" key="2">
    <source>
        <dbReference type="ARBA" id="ARBA00022617"/>
    </source>
</evidence>
<accession>A0A2G8TB18</accession>
<dbReference type="Proteomes" id="UP000230390">
    <property type="component" value="Unassembled WGS sequence"/>
</dbReference>
<evidence type="ECO:0000313" key="9">
    <source>
        <dbReference type="Proteomes" id="UP000230390"/>
    </source>
</evidence>
<evidence type="ECO:0000313" key="8">
    <source>
        <dbReference type="EMBL" id="PIL43222.1"/>
    </source>
</evidence>
<dbReference type="OrthoDB" id="9805202at2"/>
<dbReference type="AlphaFoldDB" id="A0A2G8TB18"/>
<dbReference type="EMBL" id="PDOC01000016">
    <property type="protein sequence ID" value="PIL43222.1"/>
    <property type="molecule type" value="Genomic_DNA"/>
</dbReference>
<keyword evidence="2 6" id="KW-0349">Heme</keyword>
<dbReference type="GO" id="GO:0004130">
    <property type="term" value="F:cytochrome-c peroxidase activity"/>
    <property type="evidence" value="ECO:0007669"/>
    <property type="project" value="TreeGrafter"/>
</dbReference>
<keyword evidence="8" id="KW-0575">Peroxidase</keyword>
<protein>
    <submittedName>
        <fullName evidence="8">Cytochrome-c peroxidase</fullName>
    </submittedName>
</protein>
<dbReference type="InterPro" id="IPR009056">
    <property type="entry name" value="Cyt_c-like_dom"/>
</dbReference>
<dbReference type="Pfam" id="PF03150">
    <property type="entry name" value="CCP_MauG"/>
    <property type="match status" value="2"/>
</dbReference>
<dbReference type="InterPro" id="IPR036909">
    <property type="entry name" value="Cyt_c-like_dom_sf"/>
</dbReference>
<organism evidence="8 9">
    <name type="scientific">Massilia eurypsychrophila</name>
    <dbReference type="NCBI Taxonomy" id="1485217"/>
    <lineage>
        <taxon>Bacteria</taxon>
        <taxon>Pseudomonadati</taxon>
        <taxon>Pseudomonadota</taxon>
        <taxon>Betaproteobacteria</taxon>
        <taxon>Burkholderiales</taxon>
        <taxon>Oxalobacteraceae</taxon>
        <taxon>Telluria group</taxon>
        <taxon>Massilia</taxon>
    </lineage>
</organism>
<evidence type="ECO:0000256" key="6">
    <source>
        <dbReference type="PROSITE-ProRule" id="PRU00433"/>
    </source>
</evidence>
<comment type="subcellular location">
    <subcellularLocation>
        <location evidence="1">Cell envelope</location>
    </subcellularLocation>
</comment>
<dbReference type="GO" id="GO:0030313">
    <property type="term" value="C:cell envelope"/>
    <property type="evidence" value="ECO:0007669"/>
    <property type="project" value="UniProtKB-SubCell"/>
</dbReference>
<dbReference type="PANTHER" id="PTHR30600">
    <property type="entry name" value="CYTOCHROME C PEROXIDASE-RELATED"/>
    <property type="match status" value="1"/>
</dbReference>
<dbReference type="SUPFAM" id="SSF46626">
    <property type="entry name" value="Cytochrome c"/>
    <property type="match status" value="2"/>
</dbReference>
<feature type="domain" description="Cytochrome c" evidence="7">
    <location>
        <begin position="402"/>
        <end position="585"/>
    </location>
</feature>
<dbReference type="GO" id="GO:0020037">
    <property type="term" value="F:heme binding"/>
    <property type="evidence" value="ECO:0007669"/>
    <property type="project" value="InterPro"/>
</dbReference>
<name>A0A2G8TB18_9BURK</name>
<sequence>MVYTVMLGAVFGLAIYAVEAHGQSAETETMPPPASLKTVPVPGLSASELDDLVTDKKAAIQLGKALFWDARVGSDNVTACATCHAHAGADNRIKSQLNPGLLAGDKTFQLGGPNYTLKASDFPLTRHADVNDAATIIGDKNEVVSSQGVFTHSFTDVSRTGGADTCASVSDAVVHGGSGFNVGGINTRRVEPRNTPTMINAVFNFRNFWDGRANNVFNGGDPFGLRNPDTLVWKLENGVLRQVDFSLQFAPLASLASGPPLSENEMSCQDRTFAKLAQKLIGLRPLANQTIAPDDSVLGVRAFAAPTYGALIKRAFRPAYWSSISILNLSAADALKFKTVDLELSRQSRNPGSSLRPQQFNSMEANFALFFGVALQLYQATLIADDTPFDRYAEGQTAALNAQQLRGLAIFRGQGECIHCHAGAELTSASFSNVTGEGRLDQRLGDNGAIFRYDNGFFNTGVRPTADDPGVGGVDPFGHPLSETRMAQSGKTDLLGSRFNESAIAPAALTAVDGAFKTPGLRNVEFTGPYFHNGGKATLMQVVDFYNRGGDFAAKNHPNPDPTIHPLGLTEAQKRDLVAFLLTLSDDRVRFRRAPFDHPSICIPHGQAGDEKSLKANKTGAATDIMVCLPAVGAGGAKAPLSTFLNLDPFQH</sequence>
<dbReference type="GO" id="GO:0046872">
    <property type="term" value="F:metal ion binding"/>
    <property type="evidence" value="ECO:0007669"/>
    <property type="project" value="UniProtKB-KW"/>
</dbReference>
<dbReference type="InterPro" id="IPR004852">
    <property type="entry name" value="Di-haem_cyt_c_peroxidsae"/>
</dbReference>
<dbReference type="Gene3D" id="1.10.760.10">
    <property type="entry name" value="Cytochrome c-like domain"/>
    <property type="match status" value="2"/>
</dbReference>